<accession>A0AAU9VRA9</accession>
<dbReference type="AlphaFoldDB" id="A0AAU9VRA9"/>
<evidence type="ECO:0000313" key="8">
    <source>
        <dbReference type="EMBL" id="CAH3037421.1"/>
    </source>
</evidence>
<dbReference type="Pfam" id="PF00095">
    <property type="entry name" value="WAP"/>
    <property type="match status" value="1"/>
</dbReference>
<feature type="domain" description="Sushi" evidence="6">
    <location>
        <begin position="368"/>
        <end position="426"/>
    </location>
</feature>
<dbReference type="Gene3D" id="2.10.70.10">
    <property type="entry name" value="Complement Module, domain 1"/>
    <property type="match status" value="16"/>
</dbReference>
<feature type="domain" description="Sushi" evidence="6">
    <location>
        <begin position="711"/>
        <end position="767"/>
    </location>
</feature>
<keyword evidence="4" id="KW-0768">Sushi</keyword>
<feature type="domain" description="Sushi" evidence="6">
    <location>
        <begin position="308"/>
        <end position="367"/>
    </location>
</feature>
<dbReference type="InterPro" id="IPR035976">
    <property type="entry name" value="Sushi/SCR/CCP_sf"/>
</dbReference>
<dbReference type="PANTHER" id="PTHR45656:SF4">
    <property type="entry name" value="PROTEIN CBR-CLEC-78"/>
    <property type="match status" value="1"/>
</dbReference>
<feature type="domain" description="Sushi" evidence="6">
    <location>
        <begin position="942"/>
        <end position="998"/>
    </location>
</feature>
<gene>
    <name evidence="8" type="ORF">PMEA_00022057</name>
</gene>
<sequence>MWKTLLLGAILLCCYPVIESNPKQSGSNGCPRTNNVRFCGKTCSTDGDCKGNRKCLCDGDCGMICVKNNLRCENLPKVKNGRSSFSNTSYFRSVVTYKCKKPYKLRGSETRTCRATGKWDGGKTRCKPFCQDPGEIRYGNRRTVRNKGVKYIHFWCYDEDMYKMVGTPRIRCQENGQWSAPKPKCILPSCDKPNIPDEAAVIYPRSMDREFKYGDKVLLKCKEGYFKSGLGVYQCKKGNIWSGGITCSPKSCGRPNDIPNGKIIGYVYSFKEKIRYECNEGYNLKGPSYRTCQANEKWGDKDPICEVADCGPLRKPDHGDIIEQVAFTYGNRIVFECTDTGYEMKGSRVRTCQSDGTWSGSPTTCEIVQCGDPGTPTNGKQIVNKGFEYGGSVEFKCYKNYTLEGTRIIYCRANKLWSASVPHCRASCKDPGNPLNGRKVNHDFRHKKTVSFTCQKNYALEGARTITCSNGQWSAKRPLCLALCPAPIAPTNGRIQGKDFRHGRSIKFWCSRGYTRVGAFSVTCKEGKWGAPFPVCKASCARPSIPANGRIVGNIFSHGKSVWFYCSFGYTRVGAGSIKCDDGKWDKPFPVCKGICPTPSAPRNGKLGQKVSLDKRFLDGDEATFSCNRGYDLIGKKRLRCVGKVWDFGEPECKAPCNPPGFPANGKGKWRDLKHNSWVTFSCDKKYQLEGRRQMQCKDGIWSGNRPKCVAVCPDPGEPLRGKRRGNNFRNGSIITFTCNTDHELIGNNTIRCEDGVWSGSVPLCKGKCKFQGSPKNGYTTNRIFLNGKLFSHGSNVEYACDVKYTMDGTNILHCNDGFWNASIPLCKATCTEPGLIDRGKRNGTDFSHGQVVTYECSSKNYSLVGNPRLTCNDGVWDSALPVCKKSCKPLPLLSNGKIHNNGVSHGAVVSFSCNSGFQPQGSLQIKCLDGIWNESSPSCIGVCAKPGKLRNGTVVGSNYSYGSVIKFKCNKGYKLRGSAKLKCRRGVWEGQFPECEVCVRVGAVFWGFWQNNMKADNYWKASITRITATHFDFALVNNNKQTRSYRRTDRKLIIDKVPSIGDLLPSSPVIAHQFGNLGWYRTGKVNNTSGDSLVKVQFDDGGKKWVKLGRVRLVSYPDFCSDVE</sequence>
<evidence type="ECO:0000259" key="7">
    <source>
        <dbReference type="PROSITE" id="PS51390"/>
    </source>
</evidence>
<feature type="domain" description="WAP" evidence="7">
    <location>
        <begin position="21"/>
        <end position="69"/>
    </location>
</feature>
<feature type="disulfide bond" evidence="4">
    <location>
        <begin position="99"/>
        <end position="126"/>
    </location>
</feature>
<dbReference type="CDD" id="cd00033">
    <property type="entry name" value="CCP"/>
    <property type="match status" value="16"/>
</dbReference>
<evidence type="ECO:0000256" key="2">
    <source>
        <dbReference type="ARBA" id="ARBA00022737"/>
    </source>
</evidence>
<dbReference type="PROSITE" id="PS51390">
    <property type="entry name" value="WAP"/>
    <property type="match status" value="1"/>
</dbReference>
<evidence type="ECO:0000256" key="5">
    <source>
        <dbReference type="SAM" id="SignalP"/>
    </source>
</evidence>
<keyword evidence="3 4" id="KW-1015">Disulfide bond</keyword>
<proteinExistence type="predicted"/>
<feature type="domain" description="Sushi" evidence="6">
    <location>
        <begin position="594"/>
        <end position="655"/>
    </location>
</feature>
<dbReference type="Pfam" id="PF00084">
    <property type="entry name" value="Sushi"/>
    <property type="match status" value="16"/>
</dbReference>
<evidence type="ECO:0000259" key="6">
    <source>
        <dbReference type="PROSITE" id="PS50923"/>
    </source>
</evidence>
<feature type="disulfide bond" evidence="4">
    <location>
        <begin position="397"/>
        <end position="424"/>
    </location>
</feature>
<evidence type="ECO:0000256" key="3">
    <source>
        <dbReference type="ARBA" id="ARBA00023157"/>
    </source>
</evidence>
<dbReference type="InterPro" id="IPR051277">
    <property type="entry name" value="SEZ6_CSMD_C4BPB_Regulators"/>
</dbReference>
<comment type="caution">
    <text evidence="4">Lacks conserved residue(s) required for the propagation of feature annotation.</text>
</comment>
<keyword evidence="9" id="KW-1185">Reference proteome</keyword>
<dbReference type="InterPro" id="IPR000436">
    <property type="entry name" value="Sushi_SCR_CCP_dom"/>
</dbReference>
<feature type="disulfide bond" evidence="4">
    <location>
        <begin position="278"/>
        <end position="305"/>
    </location>
</feature>
<dbReference type="SMART" id="SM00032">
    <property type="entry name" value="CCP"/>
    <property type="match status" value="16"/>
</dbReference>
<feature type="domain" description="Sushi" evidence="6">
    <location>
        <begin position="188"/>
        <end position="249"/>
    </location>
</feature>
<feature type="domain" description="Sushi" evidence="6">
    <location>
        <begin position="152"/>
        <end position="187"/>
    </location>
</feature>
<feature type="domain" description="Sushi" evidence="6">
    <location>
        <begin position="829"/>
        <end position="886"/>
    </location>
</feature>
<comment type="caution">
    <text evidence="8">The sequence shown here is derived from an EMBL/GenBank/DDBJ whole genome shotgun (WGS) entry which is preliminary data.</text>
</comment>
<feature type="domain" description="Sushi" evidence="6">
    <location>
        <begin position="482"/>
        <end position="538"/>
    </location>
</feature>
<feature type="domain" description="Sushi" evidence="6">
    <location>
        <begin position="70"/>
        <end position="128"/>
    </location>
</feature>
<dbReference type="InterPro" id="IPR008197">
    <property type="entry name" value="WAP_dom"/>
</dbReference>
<feature type="disulfide bond" evidence="4">
    <location>
        <begin position="857"/>
        <end position="884"/>
    </location>
</feature>
<evidence type="ECO:0000256" key="1">
    <source>
        <dbReference type="ARBA" id="ARBA00022729"/>
    </source>
</evidence>
<dbReference type="PANTHER" id="PTHR45656">
    <property type="entry name" value="PROTEIN CBR-CLEC-78"/>
    <property type="match status" value="1"/>
</dbReference>
<dbReference type="Proteomes" id="UP001159428">
    <property type="component" value="Unassembled WGS sequence"/>
</dbReference>
<dbReference type="PROSITE" id="PS50923">
    <property type="entry name" value="SUSHI"/>
    <property type="match status" value="11"/>
</dbReference>
<dbReference type="GO" id="GO:0030414">
    <property type="term" value="F:peptidase inhibitor activity"/>
    <property type="evidence" value="ECO:0007669"/>
    <property type="project" value="InterPro"/>
</dbReference>
<feature type="domain" description="Sushi" evidence="6">
    <location>
        <begin position="250"/>
        <end position="307"/>
    </location>
</feature>
<name>A0AAU9VRA9_9CNID</name>
<evidence type="ECO:0000313" key="9">
    <source>
        <dbReference type="Proteomes" id="UP001159428"/>
    </source>
</evidence>
<reference evidence="8 9" key="1">
    <citation type="submission" date="2022-05" db="EMBL/GenBank/DDBJ databases">
        <authorList>
            <consortium name="Genoscope - CEA"/>
            <person name="William W."/>
        </authorList>
    </citation>
    <scope>NUCLEOTIDE SEQUENCE [LARGE SCALE GENOMIC DNA]</scope>
</reference>
<feature type="signal peptide" evidence="5">
    <location>
        <begin position="1"/>
        <end position="20"/>
    </location>
</feature>
<keyword evidence="1 5" id="KW-0732">Signal</keyword>
<dbReference type="GO" id="GO:0005576">
    <property type="term" value="C:extracellular region"/>
    <property type="evidence" value="ECO:0007669"/>
    <property type="project" value="InterPro"/>
</dbReference>
<dbReference type="EMBL" id="CALNXJ010000004">
    <property type="protein sequence ID" value="CAH3037421.1"/>
    <property type="molecule type" value="Genomic_DNA"/>
</dbReference>
<protein>
    <submittedName>
        <fullName evidence="8">Uncharacterized protein</fullName>
    </submittedName>
</protein>
<feature type="chain" id="PRO_5043527119" evidence="5">
    <location>
        <begin position="21"/>
        <end position="1125"/>
    </location>
</feature>
<keyword evidence="2" id="KW-0677">Repeat</keyword>
<dbReference type="SUPFAM" id="SSF57535">
    <property type="entry name" value="Complement control module/SCR domain"/>
    <property type="match status" value="16"/>
</dbReference>
<organism evidence="8 9">
    <name type="scientific">Pocillopora meandrina</name>
    <dbReference type="NCBI Taxonomy" id="46732"/>
    <lineage>
        <taxon>Eukaryota</taxon>
        <taxon>Metazoa</taxon>
        <taxon>Cnidaria</taxon>
        <taxon>Anthozoa</taxon>
        <taxon>Hexacorallia</taxon>
        <taxon>Scleractinia</taxon>
        <taxon>Astrocoeniina</taxon>
        <taxon>Pocilloporidae</taxon>
        <taxon>Pocillopora</taxon>
    </lineage>
</organism>
<evidence type="ECO:0000256" key="4">
    <source>
        <dbReference type="PROSITE-ProRule" id="PRU00302"/>
    </source>
</evidence>